<dbReference type="WBParaSite" id="SSLN_0000510901-mRNA-1">
    <property type="protein sequence ID" value="SSLN_0000510901-mRNA-1"/>
    <property type="gene ID" value="SSLN_0000510901"/>
</dbReference>
<proteinExistence type="predicted"/>
<dbReference type="OrthoDB" id="5086884at2759"/>
<name>A0A183SL52_SCHSO</name>
<sequence length="146" mass="16560">MCTLPFSTVPIVPNVLMTFKAKSVIKSIFEREEFNCTWDDQFVDPLMNALMQLAPVTPSTPVHLTLSEIDFIDPAVSTGRQRKRVKYLLLRLKVLADECNINTTMMTIEIRKSRMDKENFAVAMLFASKPIVQLIVNPMVGPLTNK</sequence>
<dbReference type="AlphaFoldDB" id="A0A183SL52"/>
<reference evidence="1 2" key="2">
    <citation type="submission" date="2018-11" db="EMBL/GenBank/DDBJ databases">
        <authorList>
            <consortium name="Pathogen Informatics"/>
        </authorList>
    </citation>
    <scope>NUCLEOTIDE SEQUENCE [LARGE SCALE GENOMIC DNA]</scope>
    <source>
        <strain evidence="1 2">NST_G2</strain>
    </source>
</reference>
<protein>
    <submittedName>
        <fullName evidence="3">BHLH domain-containing protein</fullName>
    </submittedName>
</protein>
<keyword evidence="2" id="KW-1185">Reference proteome</keyword>
<dbReference type="Proteomes" id="UP000275846">
    <property type="component" value="Unassembled WGS sequence"/>
</dbReference>
<evidence type="ECO:0000313" key="1">
    <source>
        <dbReference type="EMBL" id="VDL91335.1"/>
    </source>
</evidence>
<dbReference type="EMBL" id="UYSU01033063">
    <property type="protein sequence ID" value="VDL91335.1"/>
    <property type="molecule type" value="Genomic_DNA"/>
</dbReference>
<evidence type="ECO:0000313" key="3">
    <source>
        <dbReference type="WBParaSite" id="SSLN_0000510901-mRNA-1"/>
    </source>
</evidence>
<organism evidence="3">
    <name type="scientific">Schistocephalus solidus</name>
    <name type="common">Tapeworm</name>
    <dbReference type="NCBI Taxonomy" id="70667"/>
    <lineage>
        <taxon>Eukaryota</taxon>
        <taxon>Metazoa</taxon>
        <taxon>Spiralia</taxon>
        <taxon>Lophotrochozoa</taxon>
        <taxon>Platyhelminthes</taxon>
        <taxon>Cestoda</taxon>
        <taxon>Eucestoda</taxon>
        <taxon>Diphyllobothriidea</taxon>
        <taxon>Diphyllobothriidae</taxon>
        <taxon>Schistocephalus</taxon>
    </lineage>
</organism>
<accession>A0A183SL52</accession>
<reference evidence="3" key="1">
    <citation type="submission" date="2016-06" db="UniProtKB">
        <authorList>
            <consortium name="WormBaseParasite"/>
        </authorList>
    </citation>
    <scope>IDENTIFICATION</scope>
</reference>
<evidence type="ECO:0000313" key="2">
    <source>
        <dbReference type="Proteomes" id="UP000275846"/>
    </source>
</evidence>
<gene>
    <name evidence="1" type="ORF">SSLN_LOCUS4950</name>
</gene>
<dbReference type="STRING" id="70667.A0A183SL52"/>